<gene>
    <name evidence="3" type="ORF">EF096_00845</name>
</gene>
<evidence type="ECO:0000256" key="1">
    <source>
        <dbReference type="SAM" id="MobiDB-lite"/>
    </source>
</evidence>
<dbReference type="RefSeq" id="WP_123887709.1">
    <property type="nucleotide sequence ID" value="NZ_RKKU01000001.1"/>
</dbReference>
<dbReference type="EMBL" id="RKKU01000001">
    <property type="protein sequence ID" value="ROZ88275.1"/>
    <property type="molecule type" value="Genomic_DNA"/>
</dbReference>
<evidence type="ECO:0000313" key="4">
    <source>
        <dbReference type="Proteomes" id="UP000275199"/>
    </source>
</evidence>
<keyword evidence="4" id="KW-1185">Reference proteome</keyword>
<dbReference type="Proteomes" id="UP000275199">
    <property type="component" value="Unassembled WGS sequence"/>
</dbReference>
<dbReference type="SUPFAM" id="SSF81901">
    <property type="entry name" value="HCP-like"/>
    <property type="match status" value="1"/>
</dbReference>
<protein>
    <submittedName>
        <fullName evidence="3">Sel1 repeat family protein</fullName>
    </submittedName>
</protein>
<organism evidence="3 4">
    <name type="scientific">Pseudomonas neustonica</name>
    <dbReference type="NCBI Taxonomy" id="2487346"/>
    <lineage>
        <taxon>Bacteria</taxon>
        <taxon>Pseudomonadati</taxon>
        <taxon>Pseudomonadota</taxon>
        <taxon>Gammaproteobacteria</taxon>
        <taxon>Pseudomonadales</taxon>
        <taxon>Pseudomonadaceae</taxon>
        <taxon>Pseudomonas</taxon>
    </lineage>
</organism>
<dbReference type="InterPro" id="IPR050767">
    <property type="entry name" value="Sel1_AlgK"/>
</dbReference>
<dbReference type="InterPro" id="IPR011990">
    <property type="entry name" value="TPR-like_helical_dom_sf"/>
</dbReference>
<evidence type="ECO:0000256" key="2">
    <source>
        <dbReference type="SAM" id="SignalP"/>
    </source>
</evidence>
<feature type="region of interest" description="Disordered" evidence="1">
    <location>
        <begin position="179"/>
        <end position="201"/>
    </location>
</feature>
<dbReference type="Pfam" id="PF08238">
    <property type="entry name" value="Sel1"/>
    <property type="match status" value="2"/>
</dbReference>
<dbReference type="SMART" id="SM00671">
    <property type="entry name" value="SEL1"/>
    <property type="match status" value="2"/>
</dbReference>
<keyword evidence="2" id="KW-0732">Signal</keyword>
<sequence>MHRLLPRLTLIGLLLAPAIQANAETDNTLLISANDRCAFERVNNDSLQLAIDTCISAADKGDMKAQYELGQLYFSGERVEQNYETALQWLEQASIQGEPRAQYRLGMMHFKGEGVQRNLPQAYVILKMASINGHDAAMDSADLVALQMNQQEMSAATHVLGTLFRDYLAQIREEQLSGTLKTEEPQLRPESNAEEIEELLE</sequence>
<reference evidence="3 4" key="1">
    <citation type="submission" date="2018-11" db="EMBL/GenBank/DDBJ databases">
        <authorList>
            <person name="Jang G.I."/>
            <person name="Hwang C.Y."/>
        </authorList>
    </citation>
    <scope>NUCLEOTIDE SEQUENCE [LARGE SCALE GENOMIC DNA]</scope>
    <source>
        <strain evidence="3 4">SSM26</strain>
    </source>
</reference>
<dbReference type="PANTHER" id="PTHR11102">
    <property type="entry name" value="SEL-1-LIKE PROTEIN"/>
    <property type="match status" value="1"/>
</dbReference>
<feature type="signal peptide" evidence="2">
    <location>
        <begin position="1"/>
        <end position="23"/>
    </location>
</feature>
<feature type="compositionally biased region" description="Acidic residues" evidence="1">
    <location>
        <begin position="192"/>
        <end position="201"/>
    </location>
</feature>
<name>A0ABX9XQA6_9PSED</name>
<comment type="caution">
    <text evidence="3">The sequence shown here is derived from an EMBL/GenBank/DDBJ whole genome shotgun (WGS) entry which is preliminary data.</text>
</comment>
<dbReference type="InterPro" id="IPR006597">
    <property type="entry name" value="Sel1-like"/>
</dbReference>
<dbReference type="PANTHER" id="PTHR11102:SF160">
    <property type="entry name" value="ERAD-ASSOCIATED E3 UBIQUITIN-PROTEIN LIGASE COMPONENT HRD3"/>
    <property type="match status" value="1"/>
</dbReference>
<dbReference type="Gene3D" id="1.25.40.10">
    <property type="entry name" value="Tetratricopeptide repeat domain"/>
    <property type="match status" value="1"/>
</dbReference>
<evidence type="ECO:0000313" key="3">
    <source>
        <dbReference type="EMBL" id="ROZ88275.1"/>
    </source>
</evidence>
<accession>A0ABX9XQA6</accession>
<proteinExistence type="predicted"/>
<feature type="chain" id="PRO_5047428270" evidence="2">
    <location>
        <begin position="24"/>
        <end position="201"/>
    </location>
</feature>